<sequence>QESEIAPQNFVTEIANRTNVLVPLWVSPSKGQPDGLQYIQTFINNGFIISQIVVLGINKLPYNLPAGLPNPLFIPDSRTIPPNQIAHQIRGQWGWL</sequence>
<proteinExistence type="predicted"/>
<evidence type="ECO:0000313" key="1">
    <source>
        <dbReference type="EMBL" id="GAH30460.1"/>
    </source>
</evidence>
<reference evidence="1" key="1">
    <citation type="journal article" date="2014" name="Front. Microbiol.">
        <title>High frequency of phylogenetically diverse reductive dehalogenase-homologous genes in deep subseafloor sedimentary metagenomes.</title>
        <authorList>
            <person name="Kawai M."/>
            <person name="Futagami T."/>
            <person name="Toyoda A."/>
            <person name="Takaki Y."/>
            <person name="Nishi S."/>
            <person name="Hori S."/>
            <person name="Arai W."/>
            <person name="Tsubouchi T."/>
            <person name="Morono Y."/>
            <person name="Uchiyama I."/>
            <person name="Ito T."/>
            <person name="Fujiyama A."/>
            <person name="Inagaki F."/>
            <person name="Takami H."/>
        </authorList>
    </citation>
    <scope>NUCLEOTIDE SEQUENCE</scope>
    <source>
        <strain evidence="1">Expedition CK06-06</strain>
    </source>
</reference>
<feature type="non-terminal residue" evidence="1">
    <location>
        <position position="1"/>
    </location>
</feature>
<name>X1FD75_9ZZZZ</name>
<protein>
    <submittedName>
        <fullName evidence="1">Uncharacterized protein</fullName>
    </submittedName>
</protein>
<dbReference type="EMBL" id="BARU01001258">
    <property type="protein sequence ID" value="GAH30460.1"/>
    <property type="molecule type" value="Genomic_DNA"/>
</dbReference>
<gene>
    <name evidence="1" type="ORF">S03H2_03413</name>
</gene>
<organism evidence="1">
    <name type="scientific">marine sediment metagenome</name>
    <dbReference type="NCBI Taxonomy" id="412755"/>
    <lineage>
        <taxon>unclassified sequences</taxon>
        <taxon>metagenomes</taxon>
        <taxon>ecological metagenomes</taxon>
    </lineage>
</organism>
<accession>X1FD75</accession>
<dbReference type="AlphaFoldDB" id="X1FD75"/>
<comment type="caution">
    <text evidence="1">The sequence shown here is derived from an EMBL/GenBank/DDBJ whole genome shotgun (WGS) entry which is preliminary data.</text>
</comment>